<sequence length="414" mass="45374">MGKITETHQIFKIAGQAFLLNLLLTIIKVPLAIFTGSLAITASAIDSGTDAVASLFIYGGVRLSTRKSRSFPLGLYKLENVASVAISLFIFIAGYEIVKQILSSSDSIPQITPISIFLLAGSSLSIFGFGQYALHVGKKTQSPVLIAEGRHRQVDFLSSIVVLVSVLFSYFDLQTDVMGISIDRLGAALILLFIAKAGWELLSDGMRVLLDASIDFPTLDKIHSLIYQEPAVDEIKSLIGRNAGRYRFIQAAITLNVSDLEVAHKISEAIENRILTQIPNIEKITIHYEPKVRTHDILALPLSDKSGQISSHFGEAPYFAILSLHRDNHTIDAKKITENPHCTVSTAKGLRVAEWLVEQKITHVGIKEDVLHKGPGYVLSSAGIKIRRISSKNLSDAVREIMMPENSDTGMEEL</sequence>
<dbReference type="EMBL" id="CP036313">
    <property type="protein sequence ID" value="QBH12163.1"/>
    <property type="molecule type" value="Genomic_DNA"/>
</dbReference>
<dbReference type="SUPFAM" id="SSF53146">
    <property type="entry name" value="Nitrogenase accessory factor-like"/>
    <property type="match status" value="1"/>
</dbReference>
<evidence type="ECO:0000259" key="8">
    <source>
        <dbReference type="Pfam" id="PF01545"/>
    </source>
</evidence>
<dbReference type="OrthoDB" id="9806522at2"/>
<reference evidence="12 13" key="1">
    <citation type="submission" date="2018-06" db="EMBL/GenBank/DDBJ databases">
        <title>Complete Genome Sequence of Desulfobacter hydrogenophilus (DSM3380).</title>
        <authorList>
            <person name="Marietou A."/>
            <person name="Schreiber L."/>
            <person name="Marshall I."/>
            <person name="Jorgensen B."/>
        </authorList>
    </citation>
    <scope>NUCLEOTIDE SEQUENCE [LARGE SCALE GENOMIC DNA]</scope>
    <source>
        <strain evidence="12 13">DSM 3380</strain>
    </source>
</reference>
<dbReference type="Pfam" id="PF02579">
    <property type="entry name" value="Nitro_FeMo-Co"/>
    <property type="match status" value="1"/>
</dbReference>
<evidence type="ECO:0000256" key="3">
    <source>
        <dbReference type="ARBA" id="ARBA00022448"/>
    </source>
</evidence>
<evidence type="ECO:0000256" key="7">
    <source>
        <dbReference type="SAM" id="Phobius"/>
    </source>
</evidence>
<feature type="transmembrane region" description="Helical" evidence="7">
    <location>
        <begin position="114"/>
        <end position="134"/>
    </location>
</feature>
<reference evidence="11 14" key="2">
    <citation type="submission" date="2019-02" db="EMBL/GenBank/DDBJ databases">
        <title>Complete genome sequence of Desulfobacter hydrogenophilus AcRS1.</title>
        <authorList>
            <person name="Marietou A."/>
            <person name="Lund M.B."/>
            <person name="Marshall I.P.G."/>
            <person name="Schreiber L."/>
            <person name="Jorgensen B."/>
        </authorList>
    </citation>
    <scope>NUCLEOTIDE SEQUENCE [LARGE SCALE GENOMIC DNA]</scope>
    <source>
        <strain evidence="11 14">AcRS1</strain>
    </source>
</reference>
<dbReference type="InterPro" id="IPR058533">
    <property type="entry name" value="Cation_efflux_TM"/>
</dbReference>
<feature type="transmembrane region" description="Helical" evidence="7">
    <location>
        <begin position="39"/>
        <end position="61"/>
    </location>
</feature>
<dbReference type="PANTHER" id="PTHR43840:SF15">
    <property type="entry name" value="MITOCHONDRIAL METAL TRANSPORTER 1-RELATED"/>
    <property type="match status" value="1"/>
</dbReference>
<dbReference type="SUPFAM" id="SSF161111">
    <property type="entry name" value="Cation efflux protein transmembrane domain-like"/>
    <property type="match status" value="1"/>
</dbReference>
<evidence type="ECO:0000313" key="13">
    <source>
        <dbReference type="Proteomes" id="UP000248798"/>
    </source>
</evidence>
<evidence type="ECO:0000259" key="9">
    <source>
        <dbReference type="Pfam" id="PF02579"/>
    </source>
</evidence>
<dbReference type="Pfam" id="PF16916">
    <property type="entry name" value="ZT_dimer"/>
    <property type="match status" value="1"/>
</dbReference>
<evidence type="ECO:0000259" key="10">
    <source>
        <dbReference type="Pfam" id="PF16916"/>
    </source>
</evidence>
<evidence type="ECO:0000256" key="5">
    <source>
        <dbReference type="ARBA" id="ARBA00022989"/>
    </source>
</evidence>
<evidence type="ECO:0000313" key="12">
    <source>
        <dbReference type="EMBL" id="RAM03514.1"/>
    </source>
</evidence>
<feature type="transmembrane region" description="Helical" evidence="7">
    <location>
        <begin position="12"/>
        <end position="33"/>
    </location>
</feature>
<dbReference type="InterPro" id="IPR027469">
    <property type="entry name" value="Cation_efflux_TMD_sf"/>
</dbReference>
<dbReference type="RefSeq" id="WP_111953604.1">
    <property type="nucleotide sequence ID" value="NZ_CP036313.1"/>
</dbReference>
<feature type="domain" description="Cation efflux protein cytoplasmic" evidence="10">
    <location>
        <begin position="218"/>
        <end position="290"/>
    </location>
</feature>
<feature type="transmembrane region" description="Helical" evidence="7">
    <location>
        <begin position="154"/>
        <end position="171"/>
    </location>
</feature>
<dbReference type="GO" id="GO:0005886">
    <property type="term" value="C:plasma membrane"/>
    <property type="evidence" value="ECO:0007669"/>
    <property type="project" value="TreeGrafter"/>
</dbReference>
<dbReference type="GO" id="GO:0015341">
    <property type="term" value="F:zinc efflux antiporter activity"/>
    <property type="evidence" value="ECO:0007669"/>
    <property type="project" value="TreeGrafter"/>
</dbReference>
<dbReference type="PANTHER" id="PTHR43840">
    <property type="entry name" value="MITOCHONDRIAL METAL TRANSPORTER 1-RELATED"/>
    <property type="match status" value="1"/>
</dbReference>
<dbReference type="AlphaFoldDB" id="A0A328FFW4"/>
<comment type="similarity">
    <text evidence="2">Belongs to the cation diffusion facilitator (CDF) transporter (TC 2.A.4) family.</text>
</comment>
<keyword evidence="5 7" id="KW-1133">Transmembrane helix</keyword>
<dbReference type="Gene3D" id="1.20.1510.10">
    <property type="entry name" value="Cation efflux protein transmembrane domain"/>
    <property type="match status" value="1"/>
</dbReference>
<dbReference type="NCBIfam" id="TIGR01297">
    <property type="entry name" value="CDF"/>
    <property type="match status" value="1"/>
</dbReference>
<feature type="transmembrane region" description="Helical" evidence="7">
    <location>
        <begin position="81"/>
        <end position="102"/>
    </location>
</feature>
<gene>
    <name evidence="12" type="ORF">DO021_03120</name>
    <name evidence="11" type="ORF">EYB58_04000</name>
</gene>
<evidence type="ECO:0000313" key="11">
    <source>
        <dbReference type="EMBL" id="QBH12163.1"/>
    </source>
</evidence>
<keyword evidence="4 7" id="KW-0812">Transmembrane</keyword>
<keyword evidence="14" id="KW-1185">Reference proteome</keyword>
<dbReference type="Pfam" id="PF01545">
    <property type="entry name" value="Cation_efflux"/>
    <property type="match status" value="1"/>
</dbReference>
<evidence type="ECO:0000256" key="2">
    <source>
        <dbReference type="ARBA" id="ARBA00008114"/>
    </source>
</evidence>
<protein>
    <submittedName>
        <fullName evidence="11">Cation diffusion facilitator family transporter</fullName>
    </submittedName>
    <submittedName>
        <fullName evidence="12">Cobalt transporter</fullName>
    </submittedName>
</protein>
<name>A0A328FFW4_9BACT</name>
<accession>A0A328FFW4</accession>
<dbReference type="GO" id="GO:0015093">
    <property type="term" value="F:ferrous iron transmembrane transporter activity"/>
    <property type="evidence" value="ECO:0007669"/>
    <property type="project" value="TreeGrafter"/>
</dbReference>
<evidence type="ECO:0000256" key="1">
    <source>
        <dbReference type="ARBA" id="ARBA00004141"/>
    </source>
</evidence>
<dbReference type="InterPro" id="IPR002524">
    <property type="entry name" value="Cation_efflux"/>
</dbReference>
<feature type="domain" description="Dinitrogenase iron-molybdenum cofactor biosynthesis" evidence="9">
    <location>
        <begin position="307"/>
        <end position="400"/>
    </location>
</feature>
<dbReference type="GO" id="GO:0006882">
    <property type="term" value="P:intracellular zinc ion homeostasis"/>
    <property type="evidence" value="ECO:0007669"/>
    <property type="project" value="TreeGrafter"/>
</dbReference>
<dbReference type="InterPro" id="IPR050291">
    <property type="entry name" value="CDF_Transporter"/>
</dbReference>
<evidence type="ECO:0000313" key="14">
    <source>
        <dbReference type="Proteomes" id="UP000293902"/>
    </source>
</evidence>
<evidence type="ECO:0000256" key="4">
    <source>
        <dbReference type="ARBA" id="ARBA00022692"/>
    </source>
</evidence>
<feature type="domain" description="Cation efflux protein transmembrane" evidence="8">
    <location>
        <begin position="17"/>
        <end position="210"/>
    </location>
</feature>
<dbReference type="InterPro" id="IPR036105">
    <property type="entry name" value="DiNase_FeMo-co_biosyn_sf"/>
</dbReference>
<dbReference type="Gene3D" id="3.30.420.130">
    <property type="entry name" value="Dinitrogenase iron-molybdenum cofactor biosynthesis domain"/>
    <property type="match status" value="1"/>
</dbReference>
<evidence type="ECO:0000256" key="6">
    <source>
        <dbReference type="ARBA" id="ARBA00023136"/>
    </source>
</evidence>
<keyword evidence="3" id="KW-0813">Transport</keyword>
<dbReference type="InterPro" id="IPR027470">
    <property type="entry name" value="Cation_efflux_CTD"/>
</dbReference>
<dbReference type="Proteomes" id="UP000248798">
    <property type="component" value="Unassembled WGS sequence"/>
</dbReference>
<organism evidence="12 13">
    <name type="scientific">Desulfobacter hydrogenophilus</name>
    <dbReference type="NCBI Taxonomy" id="2291"/>
    <lineage>
        <taxon>Bacteria</taxon>
        <taxon>Pseudomonadati</taxon>
        <taxon>Thermodesulfobacteriota</taxon>
        <taxon>Desulfobacteria</taxon>
        <taxon>Desulfobacterales</taxon>
        <taxon>Desulfobacteraceae</taxon>
        <taxon>Desulfobacter</taxon>
    </lineage>
</organism>
<dbReference type="SUPFAM" id="SSF160240">
    <property type="entry name" value="Cation efflux protein cytoplasmic domain-like"/>
    <property type="match status" value="1"/>
</dbReference>
<dbReference type="Proteomes" id="UP000293902">
    <property type="component" value="Chromosome"/>
</dbReference>
<dbReference type="EMBL" id="QLNI01000004">
    <property type="protein sequence ID" value="RAM03514.1"/>
    <property type="molecule type" value="Genomic_DNA"/>
</dbReference>
<comment type="subcellular location">
    <subcellularLocation>
        <location evidence="1">Membrane</location>
        <topology evidence="1">Multi-pass membrane protein</topology>
    </subcellularLocation>
</comment>
<proteinExistence type="inferred from homology"/>
<keyword evidence="6 7" id="KW-0472">Membrane</keyword>
<dbReference type="InterPro" id="IPR036837">
    <property type="entry name" value="Cation_efflux_CTD_sf"/>
</dbReference>
<dbReference type="Gene3D" id="3.30.70.1350">
    <property type="entry name" value="Cation efflux protein, cytoplasmic domain"/>
    <property type="match status" value="1"/>
</dbReference>
<dbReference type="InterPro" id="IPR003731">
    <property type="entry name" value="Di-Nase_FeMo-co_biosynth"/>
</dbReference>
<dbReference type="GO" id="GO:0015086">
    <property type="term" value="F:cadmium ion transmembrane transporter activity"/>
    <property type="evidence" value="ECO:0007669"/>
    <property type="project" value="TreeGrafter"/>
</dbReference>